<evidence type="ECO:0000259" key="2">
    <source>
        <dbReference type="Pfam" id="PF01693"/>
    </source>
</evidence>
<accession>A0A8H4L2Q4</accession>
<feature type="compositionally biased region" description="Basic residues" evidence="1">
    <location>
        <begin position="181"/>
        <end position="192"/>
    </location>
</feature>
<name>A0A8H4L2Q4_9HYPO</name>
<dbReference type="Gene3D" id="3.40.970.10">
    <property type="entry name" value="Ribonuclease H1, N-terminal domain"/>
    <property type="match status" value="1"/>
</dbReference>
<comment type="caution">
    <text evidence="3">The sequence shown here is derived from an EMBL/GenBank/DDBJ whole genome shotgun (WGS) entry which is preliminary data.</text>
</comment>
<proteinExistence type="predicted"/>
<dbReference type="InterPro" id="IPR009027">
    <property type="entry name" value="Ribosomal_bL9/RNase_H1_N"/>
</dbReference>
<feature type="region of interest" description="Disordered" evidence="1">
    <location>
        <begin position="181"/>
        <end position="201"/>
    </location>
</feature>
<evidence type="ECO:0000313" key="4">
    <source>
        <dbReference type="Proteomes" id="UP000554235"/>
    </source>
</evidence>
<dbReference type="InterPro" id="IPR011320">
    <property type="entry name" value="RNase_H1_N"/>
</dbReference>
<keyword evidence="4" id="KW-1185">Reference proteome</keyword>
<feature type="domain" description="Ribonuclease H1 N-terminal" evidence="2">
    <location>
        <begin position="8"/>
        <end position="57"/>
    </location>
</feature>
<sequence>MAHKKPLWYGVRVGRDKKRNVLKRGVFKGWDECSEYVLGVKGQCFKGFQTEQDAWDFVNFELGQDLSQMRTQTPAEPQPLPSPDPESELEELPPLQGAVSSPEQVVDTSSDTRDTASDDIFSDSDMGISTDSSSIADAASPEVFSDMAKAIEQVVQILTRHDSVRISVAPAKRATPPFRVRKSGQRLRKGGRRQAGAAAVV</sequence>
<protein>
    <submittedName>
        <fullName evidence="3">Ribonuclease H Rnh1</fullName>
    </submittedName>
</protein>
<dbReference type="EMBL" id="JAADYS010002004">
    <property type="protein sequence ID" value="KAF4460144.1"/>
    <property type="molecule type" value="Genomic_DNA"/>
</dbReference>
<evidence type="ECO:0000256" key="1">
    <source>
        <dbReference type="SAM" id="MobiDB-lite"/>
    </source>
</evidence>
<organism evidence="3 4">
    <name type="scientific">Fusarium albosuccineum</name>
    <dbReference type="NCBI Taxonomy" id="1237068"/>
    <lineage>
        <taxon>Eukaryota</taxon>
        <taxon>Fungi</taxon>
        <taxon>Dikarya</taxon>
        <taxon>Ascomycota</taxon>
        <taxon>Pezizomycotina</taxon>
        <taxon>Sordariomycetes</taxon>
        <taxon>Hypocreomycetidae</taxon>
        <taxon>Hypocreales</taxon>
        <taxon>Nectriaceae</taxon>
        <taxon>Fusarium</taxon>
        <taxon>Fusarium decemcellulare species complex</taxon>
    </lineage>
</organism>
<dbReference type="SUPFAM" id="SSF55658">
    <property type="entry name" value="L9 N-domain-like"/>
    <property type="match status" value="1"/>
</dbReference>
<feature type="region of interest" description="Disordered" evidence="1">
    <location>
        <begin position="69"/>
        <end position="134"/>
    </location>
</feature>
<gene>
    <name evidence="3" type="ORF">FALBO_13079</name>
</gene>
<reference evidence="3 4" key="1">
    <citation type="submission" date="2020-01" db="EMBL/GenBank/DDBJ databases">
        <title>Identification and distribution of gene clusters putatively required for synthesis of sphingolipid metabolism inhibitors in phylogenetically diverse species of the filamentous fungus Fusarium.</title>
        <authorList>
            <person name="Kim H.-S."/>
            <person name="Busman M."/>
            <person name="Brown D.W."/>
            <person name="Divon H."/>
            <person name="Uhlig S."/>
            <person name="Proctor R.H."/>
        </authorList>
    </citation>
    <scope>NUCLEOTIDE SEQUENCE [LARGE SCALE GENOMIC DNA]</scope>
    <source>
        <strain evidence="3 4">NRRL 20459</strain>
    </source>
</reference>
<dbReference type="Pfam" id="PF01693">
    <property type="entry name" value="Cauli_VI"/>
    <property type="match status" value="1"/>
</dbReference>
<evidence type="ECO:0000313" key="3">
    <source>
        <dbReference type="EMBL" id="KAF4460144.1"/>
    </source>
</evidence>
<dbReference type="InterPro" id="IPR037056">
    <property type="entry name" value="RNase_H1_N_sf"/>
</dbReference>
<dbReference type="AlphaFoldDB" id="A0A8H4L2Q4"/>
<dbReference type="OrthoDB" id="5103837at2759"/>
<dbReference type="Proteomes" id="UP000554235">
    <property type="component" value="Unassembled WGS sequence"/>
</dbReference>